<feature type="chain" id="PRO_5038857642" description="Secreted protein" evidence="1">
    <location>
        <begin position="26"/>
        <end position="164"/>
    </location>
</feature>
<evidence type="ECO:0000256" key="1">
    <source>
        <dbReference type="SAM" id="SignalP"/>
    </source>
</evidence>
<gene>
    <name evidence="2" type="ORF">SAMN04489835_3986</name>
</gene>
<keyword evidence="1" id="KW-0732">Signal</keyword>
<dbReference type="EMBL" id="LT629971">
    <property type="protein sequence ID" value="SEH77551.1"/>
    <property type="molecule type" value="Genomic_DNA"/>
</dbReference>
<protein>
    <recommendedName>
        <fullName evidence="4">Secreted protein</fullName>
    </recommendedName>
</protein>
<dbReference type="RefSeq" id="WP_083408621.1">
    <property type="nucleotide sequence ID" value="NZ_LT629971.1"/>
</dbReference>
<dbReference type="AlphaFoldDB" id="A0A1H6KPP6"/>
<reference evidence="3" key="1">
    <citation type="submission" date="2016-10" db="EMBL/GenBank/DDBJ databases">
        <authorList>
            <person name="Varghese N."/>
            <person name="Submissions S."/>
        </authorList>
    </citation>
    <scope>NUCLEOTIDE SEQUENCE [LARGE SCALE GENOMIC DNA]</scope>
    <source>
        <strain evidence="3">DSM 45405</strain>
    </source>
</reference>
<evidence type="ECO:0000313" key="2">
    <source>
        <dbReference type="EMBL" id="SEH77551.1"/>
    </source>
</evidence>
<dbReference type="Proteomes" id="UP000182915">
    <property type="component" value="Chromosome I"/>
</dbReference>
<name>A0A1H6KPP6_MYCRU</name>
<accession>A0A1H6KPP6</accession>
<dbReference type="OrthoDB" id="4637980at2"/>
<dbReference type="STRING" id="370526.SAMN04489835_3986"/>
<evidence type="ECO:0000313" key="3">
    <source>
        <dbReference type="Proteomes" id="UP000182915"/>
    </source>
</evidence>
<proteinExistence type="predicted"/>
<sequence>MRRQTRLMGLAAAVAVLAPLAPVTAGTAAGQAGGTFVPFNQVLRRCDFSETDFNGPTGYARATAVVHRTGSEVSADIEMNTAIPNIHYDVRLIQMPRPASATCHGGDPGVTAAPIFIDAAGAGRVTLRDAIEPNATGVWVFITRPDRFSQNPAEFYTSDFVAPV</sequence>
<keyword evidence="3" id="KW-1185">Reference proteome</keyword>
<evidence type="ECO:0008006" key="4">
    <source>
        <dbReference type="Google" id="ProtNLM"/>
    </source>
</evidence>
<organism evidence="2 3">
    <name type="scientific">Mycolicibacterium rutilum</name>
    <name type="common">Mycobacterium rutilum</name>
    <dbReference type="NCBI Taxonomy" id="370526"/>
    <lineage>
        <taxon>Bacteria</taxon>
        <taxon>Bacillati</taxon>
        <taxon>Actinomycetota</taxon>
        <taxon>Actinomycetes</taxon>
        <taxon>Mycobacteriales</taxon>
        <taxon>Mycobacteriaceae</taxon>
        <taxon>Mycolicibacterium</taxon>
    </lineage>
</organism>
<feature type="signal peptide" evidence="1">
    <location>
        <begin position="1"/>
        <end position="25"/>
    </location>
</feature>